<gene>
    <name evidence="1" type="primary">ga23371</name>
    <name evidence="1" type="ORF">PR202_ga23371</name>
</gene>
<keyword evidence="2" id="KW-1185">Reference proteome</keyword>
<organism evidence="1 2">
    <name type="scientific">Eleusine coracana subsp. coracana</name>
    <dbReference type="NCBI Taxonomy" id="191504"/>
    <lineage>
        <taxon>Eukaryota</taxon>
        <taxon>Viridiplantae</taxon>
        <taxon>Streptophyta</taxon>
        <taxon>Embryophyta</taxon>
        <taxon>Tracheophyta</taxon>
        <taxon>Spermatophyta</taxon>
        <taxon>Magnoliopsida</taxon>
        <taxon>Liliopsida</taxon>
        <taxon>Poales</taxon>
        <taxon>Poaceae</taxon>
        <taxon>PACMAD clade</taxon>
        <taxon>Chloridoideae</taxon>
        <taxon>Cynodonteae</taxon>
        <taxon>Eleusininae</taxon>
        <taxon>Eleusine</taxon>
    </lineage>
</organism>
<reference evidence="1" key="2">
    <citation type="submission" date="2021-12" db="EMBL/GenBank/DDBJ databases">
        <title>Resequencing data analysis of finger millet.</title>
        <authorList>
            <person name="Hatakeyama M."/>
            <person name="Aluri S."/>
            <person name="Balachadran M.T."/>
            <person name="Sivarajan S.R."/>
            <person name="Poveda L."/>
            <person name="Shimizu-Inatsugi R."/>
            <person name="Schlapbach R."/>
            <person name="Sreeman S.M."/>
            <person name="Shimizu K.K."/>
        </authorList>
    </citation>
    <scope>NUCLEOTIDE SEQUENCE</scope>
</reference>
<dbReference type="AlphaFoldDB" id="A0AAV5D621"/>
<comment type="caution">
    <text evidence="1">The sequence shown here is derived from an EMBL/GenBank/DDBJ whole genome shotgun (WGS) entry which is preliminary data.</text>
</comment>
<reference evidence="1" key="1">
    <citation type="journal article" date="2018" name="DNA Res.">
        <title>Multiple hybrid de novo genome assembly of finger millet, an orphan allotetraploid crop.</title>
        <authorList>
            <person name="Hatakeyama M."/>
            <person name="Aluri S."/>
            <person name="Balachadran M.T."/>
            <person name="Sivarajan S.R."/>
            <person name="Patrignani A."/>
            <person name="Gruter S."/>
            <person name="Poveda L."/>
            <person name="Shimizu-Inatsugi R."/>
            <person name="Baeten J."/>
            <person name="Francoijs K.J."/>
            <person name="Nataraja K.N."/>
            <person name="Reddy Y.A.N."/>
            <person name="Phadnis S."/>
            <person name="Ravikumar R.L."/>
            <person name="Schlapbach R."/>
            <person name="Sreeman S.M."/>
            <person name="Shimizu K.K."/>
        </authorList>
    </citation>
    <scope>NUCLEOTIDE SEQUENCE</scope>
</reference>
<evidence type="ECO:0000313" key="2">
    <source>
        <dbReference type="Proteomes" id="UP001054889"/>
    </source>
</evidence>
<protein>
    <submittedName>
        <fullName evidence="1">Uncharacterized protein</fullName>
    </submittedName>
</protein>
<evidence type="ECO:0000313" key="1">
    <source>
        <dbReference type="EMBL" id="GJN05715.1"/>
    </source>
</evidence>
<dbReference type="EMBL" id="BQKI01000012">
    <property type="protein sequence ID" value="GJN05715.1"/>
    <property type="molecule type" value="Genomic_DNA"/>
</dbReference>
<dbReference type="Proteomes" id="UP001054889">
    <property type="component" value="Unassembled WGS sequence"/>
</dbReference>
<proteinExistence type="predicted"/>
<sequence length="63" mass="8014">MHMMRPRRRCMVPRHVSTFRIVLLMQTQVARQRFHCWRLTYHQLPNSPMTRMRWSLWTLRCMR</sequence>
<accession>A0AAV5D621</accession>
<name>A0AAV5D621_ELECO</name>